<dbReference type="AlphaFoldDB" id="F7ALJ6"/>
<dbReference type="EMBL" id="EAAA01001026">
    <property type="status" value="NOT_ANNOTATED_CDS"/>
    <property type="molecule type" value="Genomic_DNA"/>
</dbReference>
<feature type="region of interest" description="Disordered" evidence="5">
    <location>
        <begin position="596"/>
        <end position="637"/>
    </location>
</feature>
<dbReference type="STRING" id="7719.ENSCINP00000008687"/>
<dbReference type="OMA" id="HVCHIVV"/>
<evidence type="ECO:0000256" key="5">
    <source>
        <dbReference type="SAM" id="MobiDB-lite"/>
    </source>
</evidence>
<sequence length="886" mass="100475">QEVCVIGVFGKSAWGHVSKGMVLNKLTETSVFPTHYPDYSVNPSEMDRDPRLEKFMPKIEGYYDRKRKIVFLHLSTTLDAAALACACVEMGSKLTNHSDSHHFWKGQESEIVFSLVFLFSVCHILILVHPVSMFDISYDSLFHHISTFRGKLLPLVKDVLKECTVGRDWWVNGRPCPPRLLFVVQKSHLSNKRNPEAAGDATKKKKPPLKRLQHTLEDQIYKILRNSRVLTNNAINCLFTVPPNQAFVHIMTKQYSQVKRNEDPINSMLQLLRKSCETHRDPTAKSRAYRLLTNPPTQWEEEDEEEKENPLWEFLSQHTELVFDKKGFKDSVGRNPLPTHFELPVLKNWMKVANELFKLFFSTLKIEKDEEVQVKTSEIKQQLQVHLDPEMRFSEARCGKVVSHASAAYQANLPLHYTSKVHRNQLAQALATYALHARGPAKDKYEVCVQAECEAFWNDGRRLCEVRSLTGRHCVHRFHDLPDDLKPQPDANPPKMFHSSRSRSLAASSCGRIQGSREDPFTLKEANCGFYARLDARAHVLPDSDIYKFPIHCSEKQDKGLVSDELHKFVEQMTISGKEVDESASKPNKFVEQMTISGKEVDESASKPKTSTSGCEKSEAEEVEEATENTDSESRQRTVSANYELFTEGMIHSQLALEGVLPLFSSWSLVRLGSSNLYTPNRGLEFPGFLPGTNYLVPWEISIMTEEPGTTHWPVPGEARKLPIKETKLTLRETTTKAYVGYEYETPRGQRFICSGPDKSVKVTSSGVVRDPIQPLLDLNMPLFTLSPVSGRSGKMLTGQLMRVIVITPPESSVRINMKPQVVPGPSPAPTFYPSDPEISLRPNSMWVLRLPYVYVSESGPHIQPKDSSQLQAWRVLKMLSAEVDK</sequence>
<dbReference type="GO" id="GO:0000184">
    <property type="term" value="P:nuclear-transcribed mRNA catabolic process, nonsense-mediated decay"/>
    <property type="evidence" value="ECO:0000318"/>
    <property type="project" value="GO_Central"/>
</dbReference>
<keyword evidence="6" id="KW-0812">Transmembrane</keyword>
<keyword evidence="6" id="KW-1133">Transmembrane helix</keyword>
<organism evidence="7 8">
    <name type="scientific">Ciona intestinalis</name>
    <name type="common">Transparent sea squirt</name>
    <name type="synonym">Ascidia intestinalis</name>
    <dbReference type="NCBI Taxonomy" id="7719"/>
    <lineage>
        <taxon>Eukaryota</taxon>
        <taxon>Metazoa</taxon>
        <taxon>Chordata</taxon>
        <taxon>Tunicata</taxon>
        <taxon>Ascidiacea</taxon>
        <taxon>Phlebobranchia</taxon>
        <taxon>Cionidae</taxon>
        <taxon>Ciona</taxon>
    </lineage>
</organism>
<dbReference type="HOGENOM" id="CLU_008116_0_0_1"/>
<protein>
    <recommendedName>
        <fullName evidence="3 4">Nonsense-mediated mRNA decay factor SMG8</fullName>
    </recommendedName>
</protein>
<reference evidence="7" key="3">
    <citation type="submission" date="2025-08" db="UniProtKB">
        <authorList>
            <consortium name="Ensembl"/>
        </authorList>
    </citation>
    <scope>IDENTIFICATION</scope>
</reference>
<dbReference type="FunCoup" id="F7ALJ6">
    <property type="interactions" value="1365"/>
</dbReference>
<keyword evidence="8" id="KW-1185">Reference proteome</keyword>
<keyword evidence="2 4" id="KW-0866">Nonsense-mediated mRNA decay</keyword>
<dbReference type="PANTHER" id="PTHR13091">
    <property type="entry name" value="AMPLIFIED IN BREAST CANCER 2-RELATED"/>
    <property type="match status" value="1"/>
</dbReference>
<dbReference type="PANTHER" id="PTHR13091:SF0">
    <property type="entry name" value="NONSENSE-MEDIATED MRNA DECAY FACTOR SMG8"/>
    <property type="match status" value="1"/>
</dbReference>
<dbReference type="Proteomes" id="UP000008144">
    <property type="component" value="Chromosome 12"/>
</dbReference>
<evidence type="ECO:0000256" key="4">
    <source>
        <dbReference type="RuleBase" id="RU367133"/>
    </source>
</evidence>
<name>F7ALJ6_CIOIN</name>
<reference evidence="7" key="2">
    <citation type="journal article" date="2008" name="Genome Biol.">
        <title>Improved genome assembly and evidence-based global gene model set for the chordate Ciona intestinalis: new insight into intron and operon populations.</title>
        <authorList>
            <person name="Satou Y."/>
            <person name="Mineta K."/>
            <person name="Ogasawara M."/>
            <person name="Sasakura Y."/>
            <person name="Shoguchi E."/>
            <person name="Ueno K."/>
            <person name="Yamada L."/>
            <person name="Matsumoto J."/>
            <person name="Wasserscheid J."/>
            <person name="Dewar K."/>
            <person name="Wiley G.B."/>
            <person name="Macmil S.L."/>
            <person name="Roe B.A."/>
            <person name="Zeller R.W."/>
            <person name="Hastings K.E."/>
            <person name="Lemaire P."/>
            <person name="Lindquist E."/>
            <person name="Endo T."/>
            <person name="Hotta K."/>
            <person name="Inaba K."/>
        </authorList>
    </citation>
    <scope>NUCLEOTIDE SEQUENCE [LARGE SCALE GENOMIC DNA]</scope>
    <source>
        <strain evidence="7">wild type</strain>
    </source>
</reference>
<comment type="similarity">
    <text evidence="1 4">Belongs to the SMG8 family.</text>
</comment>
<evidence type="ECO:0000256" key="3">
    <source>
        <dbReference type="ARBA" id="ARBA00029509"/>
    </source>
</evidence>
<accession>F7ALJ6</accession>
<evidence type="ECO:0000256" key="1">
    <source>
        <dbReference type="ARBA" id="ARBA00006443"/>
    </source>
</evidence>
<dbReference type="InParanoid" id="F7ALJ6"/>
<feature type="compositionally biased region" description="Acidic residues" evidence="5">
    <location>
        <begin position="619"/>
        <end position="631"/>
    </location>
</feature>
<dbReference type="InterPro" id="IPR019354">
    <property type="entry name" value="SMG8-like"/>
</dbReference>
<dbReference type="GeneTree" id="ENSGT00390000018533"/>
<reference evidence="7" key="4">
    <citation type="submission" date="2025-09" db="UniProtKB">
        <authorList>
            <consortium name="Ensembl"/>
        </authorList>
    </citation>
    <scope>IDENTIFICATION</scope>
</reference>
<reference evidence="8" key="1">
    <citation type="journal article" date="2002" name="Science">
        <title>The draft genome of Ciona intestinalis: insights into chordate and vertebrate origins.</title>
        <authorList>
            <person name="Dehal P."/>
            <person name="Satou Y."/>
            <person name="Campbell R.K."/>
            <person name="Chapman J."/>
            <person name="Degnan B."/>
            <person name="De Tomaso A."/>
            <person name="Davidson B."/>
            <person name="Di Gregorio A."/>
            <person name="Gelpke M."/>
            <person name="Goodstein D.M."/>
            <person name="Harafuji N."/>
            <person name="Hastings K.E."/>
            <person name="Ho I."/>
            <person name="Hotta K."/>
            <person name="Huang W."/>
            <person name="Kawashima T."/>
            <person name="Lemaire P."/>
            <person name="Martinez D."/>
            <person name="Meinertzhagen I.A."/>
            <person name="Necula S."/>
            <person name="Nonaka M."/>
            <person name="Putnam N."/>
            <person name="Rash S."/>
            <person name="Saiga H."/>
            <person name="Satake M."/>
            <person name="Terry A."/>
            <person name="Yamada L."/>
            <person name="Wang H.G."/>
            <person name="Awazu S."/>
            <person name="Azumi K."/>
            <person name="Boore J."/>
            <person name="Branno M."/>
            <person name="Chin-Bow S."/>
            <person name="DeSantis R."/>
            <person name="Doyle S."/>
            <person name="Francino P."/>
            <person name="Keys D.N."/>
            <person name="Haga S."/>
            <person name="Hayashi H."/>
            <person name="Hino K."/>
            <person name="Imai K.S."/>
            <person name="Inaba K."/>
            <person name="Kano S."/>
            <person name="Kobayashi K."/>
            <person name="Kobayashi M."/>
            <person name="Lee B.I."/>
            <person name="Makabe K.W."/>
            <person name="Manohar C."/>
            <person name="Matassi G."/>
            <person name="Medina M."/>
            <person name="Mochizuki Y."/>
            <person name="Mount S."/>
            <person name="Morishita T."/>
            <person name="Miura S."/>
            <person name="Nakayama A."/>
            <person name="Nishizaka S."/>
            <person name="Nomoto H."/>
            <person name="Ohta F."/>
            <person name="Oishi K."/>
            <person name="Rigoutsos I."/>
            <person name="Sano M."/>
            <person name="Sasaki A."/>
            <person name="Sasakura Y."/>
            <person name="Shoguchi E."/>
            <person name="Shin-i T."/>
            <person name="Spagnuolo A."/>
            <person name="Stainier D."/>
            <person name="Suzuki M.M."/>
            <person name="Tassy O."/>
            <person name="Takatori N."/>
            <person name="Tokuoka M."/>
            <person name="Yagi K."/>
            <person name="Yoshizaki F."/>
            <person name="Wada S."/>
            <person name="Zhang C."/>
            <person name="Hyatt P.D."/>
            <person name="Larimer F."/>
            <person name="Detter C."/>
            <person name="Doggett N."/>
            <person name="Glavina T."/>
            <person name="Hawkins T."/>
            <person name="Richardson P."/>
            <person name="Lucas S."/>
            <person name="Kohara Y."/>
            <person name="Levine M."/>
            <person name="Satoh N."/>
            <person name="Rokhsar D.S."/>
        </authorList>
    </citation>
    <scope>NUCLEOTIDE SEQUENCE [LARGE SCALE GENOMIC DNA]</scope>
</reference>
<evidence type="ECO:0000313" key="7">
    <source>
        <dbReference type="Ensembl" id="ENSCINP00000008687.2"/>
    </source>
</evidence>
<evidence type="ECO:0000313" key="8">
    <source>
        <dbReference type="Proteomes" id="UP000008144"/>
    </source>
</evidence>
<comment type="function">
    <text evidence="4">Involved in nonsense-mediated decay (NMD) of mRNAs containing premature stop codons.</text>
</comment>
<proteinExistence type="inferred from homology"/>
<evidence type="ECO:0000256" key="6">
    <source>
        <dbReference type="SAM" id="Phobius"/>
    </source>
</evidence>
<feature type="transmembrane region" description="Helical" evidence="6">
    <location>
        <begin position="111"/>
        <end position="128"/>
    </location>
</feature>
<dbReference type="Ensembl" id="ENSCINT00000008687.2">
    <property type="protein sequence ID" value="ENSCINP00000008687.2"/>
    <property type="gene ID" value="ENSCING00000004205.2"/>
</dbReference>
<dbReference type="Pfam" id="PF10220">
    <property type="entry name" value="Smg8_Smg9"/>
    <property type="match status" value="1"/>
</dbReference>
<keyword evidence="6" id="KW-0472">Membrane</keyword>
<evidence type="ECO:0000256" key="2">
    <source>
        <dbReference type="ARBA" id="ARBA00023161"/>
    </source>
</evidence>